<dbReference type="PROSITE" id="PS00786">
    <property type="entry name" value="5_NUCLEOTIDASE_2"/>
    <property type="match status" value="1"/>
</dbReference>
<proteinExistence type="inferred from homology"/>
<organism evidence="5 6">
    <name type="scientific">Raoultibacter massiliensis</name>
    <dbReference type="NCBI Taxonomy" id="1852371"/>
    <lineage>
        <taxon>Bacteria</taxon>
        <taxon>Bacillati</taxon>
        <taxon>Actinomycetota</taxon>
        <taxon>Coriobacteriia</taxon>
        <taxon>Eggerthellales</taxon>
        <taxon>Eggerthellaceae</taxon>
        <taxon>Raoultibacter</taxon>
    </lineage>
</organism>
<dbReference type="Pfam" id="PF02872">
    <property type="entry name" value="5_nucleotid_C"/>
    <property type="match status" value="1"/>
</dbReference>
<name>A0ABV1J9Y1_9ACTN</name>
<evidence type="ECO:0000313" key="5">
    <source>
        <dbReference type="EMBL" id="MEQ3361886.1"/>
    </source>
</evidence>
<comment type="similarity">
    <text evidence="2">Belongs to the 5'-nucleotidase family.</text>
</comment>
<evidence type="ECO:0000259" key="3">
    <source>
        <dbReference type="Pfam" id="PF00149"/>
    </source>
</evidence>
<keyword evidence="2" id="KW-0547">Nucleotide-binding</keyword>
<sequence>MVKALSRRAFAAICAIALVFGIVSLSACTVSEAPSQSGEQPQSEGKLAIIHTNDTHGYDMAAEPTDSSPGVIGMAAVAQLKKDYEAQGYNVLLLDDGDAIQDNVLVNLSQGRAAIDFMNSAGYDAMSIGNHEFDWGADNLEKLIGRADFPVLAANVTVDATGEPFARSNAVFEFDDGTRVGVFGLATPETQTKSSPKNVAGLTFAAGEDMYRCAQEQVDELREQGCAIVVCLGHLGSVGGIAPNRSLDVLANTEGIDVFIDGHDHEVVNEMVNGSLLVSTGCHTENIGVVLCEDGSFVEEMVAYGAYEGKDQATDDLVRATHDEVKNQLSEVIGVTNVDLDGERDPGVRTQETNLGDFAADAMLWQANQASGQTIDGAIVNGGSIRASIGAGEVSMETLMTVFPYNNSLNVVTLKGSELLEIIEAATFCLPEASGGFPQVAGIAYAVDTLAPYETGDQYPNSTYYAPANPGSRVTILDVGGRGFSLDDEYSIAASSFITSGGDTYYAVAEAYQKTGFTTGYSDTDALVNYLQTALGGVVDESYEKPRERIFVAVE</sequence>
<dbReference type="InterPro" id="IPR004843">
    <property type="entry name" value="Calcineurin-like_PHP"/>
</dbReference>
<feature type="domain" description="Calcineurin-like phosphoesterase" evidence="3">
    <location>
        <begin position="49"/>
        <end position="266"/>
    </location>
</feature>
<evidence type="ECO:0000256" key="2">
    <source>
        <dbReference type="RuleBase" id="RU362119"/>
    </source>
</evidence>
<evidence type="ECO:0000256" key="1">
    <source>
        <dbReference type="ARBA" id="ARBA00022729"/>
    </source>
</evidence>
<gene>
    <name evidence="5" type="ORF">AAA083_02720</name>
</gene>
<feature type="chain" id="PRO_5044969281" evidence="2">
    <location>
        <begin position="28"/>
        <end position="555"/>
    </location>
</feature>
<dbReference type="PRINTS" id="PR01607">
    <property type="entry name" value="APYRASEFAMLY"/>
</dbReference>
<comment type="caution">
    <text evidence="5">The sequence shown here is derived from an EMBL/GenBank/DDBJ whole genome shotgun (WGS) entry which is preliminary data.</text>
</comment>
<dbReference type="EMBL" id="JBBNOP010000002">
    <property type="protein sequence ID" value="MEQ3361886.1"/>
    <property type="molecule type" value="Genomic_DNA"/>
</dbReference>
<feature type="signal peptide" evidence="2">
    <location>
        <begin position="1"/>
        <end position="27"/>
    </location>
</feature>
<evidence type="ECO:0000313" key="6">
    <source>
        <dbReference type="Proteomes" id="UP001487305"/>
    </source>
</evidence>
<dbReference type="InterPro" id="IPR036907">
    <property type="entry name" value="5'-Nucleotdase_C_sf"/>
</dbReference>
<protein>
    <submittedName>
        <fullName evidence="5">Bifunctional UDP-sugar hydrolase/5'-nucleotidase</fullName>
    </submittedName>
</protein>
<dbReference type="CDD" id="cd00845">
    <property type="entry name" value="MPP_UshA_N_like"/>
    <property type="match status" value="1"/>
</dbReference>
<dbReference type="InterPro" id="IPR006179">
    <property type="entry name" value="5_nucleotidase/apyrase"/>
</dbReference>
<keyword evidence="1 2" id="KW-0732">Signal</keyword>
<dbReference type="PROSITE" id="PS51257">
    <property type="entry name" value="PROKAR_LIPOPROTEIN"/>
    <property type="match status" value="1"/>
</dbReference>
<dbReference type="GO" id="GO:0016787">
    <property type="term" value="F:hydrolase activity"/>
    <property type="evidence" value="ECO:0007669"/>
    <property type="project" value="UniProtKB-KW"/>
</dbReference>
<accession>A0ABV1J9Y1</accession>
<dbReference type="InterPro" id="IPR006146">
    <property type="entry name" value="5'-Nucleotdase_CS"/>
</dbReference>
<dbReference type="SUPFAM" id="SSF56300">
    <property type="entry name" value="Metallo-dependent phosphatases"/>
    <property type="match status" value="1"/>
</dbReference>
<dbReference type="Gene3D" id="3.90.780.10">
    <property type="entry name" value="5'-Nucleotidase, C-terminal domain"/>
    <property type="match status" value="1"/>
</dbReference>
<dbReference type="Gene3D" id="3.60.21.10">
    <property type="match status" value="1"/>
</dbReference>
<dbReference type="InterPro" id="IPR029052">
    <property type="entry name" value="Metallo-depent_PP-like"/>
</dbReference>
<dbReference type="SUPFAM" id="SSF55816">
    <property type="entry name" value="5'-nucleotidase (syn. UDP-sugar hydrolase), C-terminal domain"/>
    <property type="match status" value="1"/>
</dbReference>
<dbReference type="InterPro" id="IPR008334">
    <property type="entry name" value="5'-Nucleotdase_C"/>
</dbReference>
<dbReference type="PANTHER" id="PTHR11575">
    <property type="entry name" value="5'-NUCLEOTIDASE-RELATED"/>
    <property type="match status" value="1"/>
</dbReference>
<dbReference type="Proteomes" id="UP001487305">
    <property type="component" value="Unassembled WGS sequence"/>
</dbReference>
<dbReference type="RefSeq" id="WP_180963410.1">
    <property type="nucleotide sequence ID" value="NZ_JBBNOP010000002.1"/>
</dbReference>
<feature type="domain" description="5'-Nucleotidase C-terminal" evidence="4">
    <location>
        <begin position="332"/>
        <end position="509"/>
    </location>
</feature>
<evidence type="ECO:0000259" key="4">
    <source>
        <dbReference type="Pfam" id="PF02872"/>
    </source>
</evidence>
<keyword evidence="6" id="KW-1185">Reference proteome</keyword>
<keyword evidence="2 5" id="KW-0378">Hydrolase</keyword>
<dbReference type="PANTHER" id="PTHR11575:SF24">
    <property type="entry name" value="5'-NUCLEOTIDASE"/>
    <property type="match status" value="1"/>
</dbReference>
<reference evidence="5 6" key="1">
    <citation type="submission" date="2024-04" db="EMBL/GenBank/DDBJ databases">
        <title>Human intestinal bacterial collection.</title>
        <authorList>
            <person name="Pauvert C."/>
            <person name="Hitch T.C.A."/>
            <person name="Clavel T."/>
        </authorList>
    </citation>
    <scope>NUCLEOTIDE SEQUENCE [LARGE SCALE GENOMIC DNA]</scope>
    <source>
        <strain evidence="5 6">CLA-KB-H42</strain>
    </source>
</reference>
<dbReference type="Pfam" id="PF00149">
    <property type="entry name" value="Metallophos"/>
    <property type="match status" value="1"/>
</dbReference>